<evidence type="ECO:0000313" key="2">
    <source>
        <dbReference type="Proteomes" id="UP000610558"/>
    </source>
</evidence>
<organism evidence="1 2">
    <name type="scientific">Spongiibacter pelagi</name>
    <dbReference type="NCBI Taxonomy" id="2760804"/>
    <lineage>
        <taxon>Bacteria</taxon>
        <taxon>Pseudomonadati</taxon>
        <taxon>Pseudomonadota</taxon>
        <taxon>Gammaproteobacteria</taxon>
        <taxon>Cellvibrionales</taxon>
        <taxon>Spongiibacteraceae</taxon>
        <taxon>Spongiibacter</taxon>
    </lineage>
</organism>
<dbReference type="Proteomes" id="UP000610558">
    <property type="component" value="Unassembled WGS sequence"/>
</dbReference>
<dbReference type="AlphaFoldDB" id="A0A927GXM3"/>
<dbReference type="NCBIfam" id="TIGR04474">
    <property type="entry name" value="tcm_partner"/>
    <property type="match status" value="1"/>
</dbReference>
<accession>A0A927GXM3</accession>
<evidence type="ECO:0000313" key="1">
    <source>
        <dbReference type="EMBL" id="MBD2860313.1"/>
    </source>
</evidence>
<proteinExistence type="predicted"/>
<protein>
    <submittedName>
        <fullName evidence="1">Three-Cys-motif partner protein TcmP</fullName>
    </submittedName>
</protein>
<gene>
    <name evidence="1" type="primary">tcmP</name>
    <name evidence="1" type="ORF">IB286_15055</name>
</gene>
<comment type="caution">
    <text evidence="1">The sequence shown here is derived from an EMBL/GenBank/DDBJ whole genome shotgun (WGS) entry which is preliminary data.</text>
</comment>
<keyword evidence="2" id="KW-1185">Reference proteome</keyword>
<dbReference type="EMBL" id="JACXLD010000025">
    <property type="protein sequence ID" value="MBD2860313.1"/>
    <property type="molecule type" value="Genomic_DNA"/>
</dbReference>
<dbReference type="InterPro" id="IPR031009">
    <property type="entry name" value="Tcm_partner"/>
</dbReference>
<reference evidence="1" key="1">
    <citation type="submission" date="2020-09" db="EMBL/GenBank/DDBJ databases">
        <authorList>
            <person name="Yoon J.-W."/>
        </authorList>
    </citation>
    <scope>NUCLEOTIDE SEQUENCE</scope>
    <source>
        <strain evidence="1">KMU-158</strain>
    </source>
</reference>
<name>A0A927GXM3_9GAMM</name>
<sequence length="385" mass="44500">MTIPDSYIGREQAYVKHQILKTYLQRLFLIIGQHAESTINYIDCFSGPWQAGDKKLSDTSIGISLEQMYACQNDLSETFGRAVKFRALYIEKDPNAFQALKDFLDNSPYTTIETCCINGDYTEKIPEIVDWCGSHFSFFFVDPKGWQKVVGARTMKPLLQLPKAEFLINLMYDFINRFVSLEHHAEDMIELFGEIPQFSTELPRERETKLLQLYRNNTIRSYDGRSGYVRIEKPGRDRTLYALVYLTRHPRGLDVFKAAAEKMNIVQRRTQAEVKLRHQLERSNTDDLFGDIPLAVSNLSDTEANIATAQDFLVSQLNAGPLLIDWECWADFLEQTDLYPSDFQAAMRNLVKDGSVVNLDADISRRRKNFIKPNWQNKSERWSLA</sequence>